<evidence type="ECO:0000256" key="3">
    <source>
        <dbReference type="SAM" id="MobiDB-lite"/>
    </source>
</evidence>
<proteinExistence type="predicted"/>
<feature type="non-terminal residue" evidence="5">
    <location>
        <position position="1"/>
    </location>
</feature>
<keyword evidence="2" id="KW-0067">ATP-binding</keyword>
<dbReference type="EMBL" id="DPOP01000092">
    <property type="protein sequence ID" value="HCW67805.1"/>
    <property type="molecule type" value="Genomic_DNA"/>
</dbReference>
<dbReference type="RefSeq" id="WP_423837136.1">
    <property type="nucleotide sequence ID" value="NZ_DPOP01000092.1"/>
</dbReference>
<dbReference type="PANTHER" id="PTHR43519">
    <property type="entry name" value="ATP-DEPENDENT RNA HELICASE HRPB"/>
    <property type="match status" value="1"/>
</dbReference>
<feature type="region of interest" description="Disordered" evidence="3">
    <location>
        <begin position="1"/>
        <end position="35"/>
    </location>
</feature>
<evidence type="ECO:0000313" key="6">
    <source>
        <dbReference type="Proteomes" id="UP000264179"/>
    </source>
</evidence>
<organism evidence="5 6">
    <name type="scientific">Thalassospira lucentensis</name>
    <dbReference type="NCBI Taxonomy" id="168935"/>
    <lineage>
        <taxon>Bacteria</taxon>
        <taxon>Pseudomonadati</taxon>
        <taxon>Pseudomonadota</taxon>
        <taxon>Alphaproteobacteria</taxon>
        <taxon>Rhodospirillales</taxon>
        <taxon>Thalassospiraceae</taxon>
        <taxon>Thalassospira</taxon>
    </lineage>
</organism>
<dbReference type="GO" id="GO:0004386">
    <property type="term" value="F:helicase activity"/>
    <property type="evidence" value="ECO:0007669"/>
    <property type="project" value="UniProtKB-KW"/>
</dbReference>
<dbReference type="Proteomes" id="UP000264179">
    <property type="component" value="Unassembled WGS sequence"/>
</dbReference>
<dbReference type="PANTHER" id="PTHR43519:SF1">
    <property type="entry name" value="ATP-DEPENDENT RNA HELICASE HRPB"/>
    <property type="match status" value="1"/>
</dbReference>
<accession>A0A3D5N8L7</accession>
<evidence type="ECO:0000256" key="2">
    <source>
        <dbReference type="ARBA" id="ARBA00022806"/>
    </source>
</evidence>
<dbReference type="Pfam" id="PF08482">
    <property type="entry name" value="HrpB_C"/>
    <property type="match status" value="1"/>
</dbReference>
<keyword evidence="2" id="KW-0347">Helicase</keyword>
<reference evidence="5 6" key="1">
    <citation type="journal article" date="2018" name="Nat. Biotechnol.">
        <title>A standardized bacterial taxonomy based on genome phylogeny substantially revises the tree of life.</title>
        <authorList>
            <person name="Parks D.H."/>
            <person name="Chuvochina M."/>
            <person name="Waite D.W."/>
            <person name="Rinke C."/>
            <person name="Skarshewski A."/>
            <person name="Chaumeil P.A."/>
            <person name="Hugenholtz P."/>
        </authorList>
    </citation>
    <scope>NUCLEOTIDE SEQUENCE [LARGE SCALE GENOMIC DNA]</scope>
    <source>
        <strain evidence="5">UBA9881</strain>
    </source>
</reference>
<sequence length="35" mass="4208">SYAQVKAEMKGRYPKHYWPDDPQQAEPTRRVKSKM</sequence>
<keyword evidence="2" id="KW-0547">Nucleotide-binding</keyword>
<evidence type="ECO:0000313" key="5">
    <source>
        <dbReference type="EMBL" id="HCW67805.1"/>
    </source>
</evidence>
<name>A0A3D5N8L7_9PROT</name>
<keyword evidence="1" id="KW-0378">Hydrolase</keyword>
<gene>
    <name evidence="5" type="ORF">DHR80_11490</name>
</gene>
<evidence type="ECO:0000259" key="4">
    <source>
        <dbReference type="Pfam" id="PF08482"/>
    </source>
</evidence>
<protein>
    <recommendedName>
        <fullName evidence="4">ATP-dependent RNA helicase HrpB C-terminal domain-containing protein</fullName>
    </recommendedName>
</protein>
<dbReference type="AlphaFoldDB" id="A0A3D5N8L7"/>
<dbReference type="InterPro" id="IPR013689">
    <property type="entry name" value="RNA_helicase_ATP-dep_HrpB_C"/>
</dbReference>
<dbReference type="GO" id="GO:0016787">
    <property type="term" value="F:hydrolase activity"/>
    <property type="evidence" value="ECO:0007669"/>
    <property type="project" value="UniProtKB-KW"/>
</dbReference>
<feature type="domain" description="ATP-dependent RNA helicase HrpB C-terminal" evidence="4">
    <location>
        <begin position="1"/>
        <end position="22"/>
    </location>
</feature>
<evidence type="ECO:0000256" key="1">
    <source>
        <dbReference type="ARBA" id="ARBA00022801"/>
    </source>
</evidence>
<comment type="caution">
    <text evidence="5">The sequence shown here is derived from an EMBL/GenBank/DDBJ whole genome shotgun (WGS) entry which is preliminary data.</text>
</comment>